<dbReference type="OrthoDB" id="9769600at2"/>
<keyword evidence="8" id="KW-1185">Reference proteome</keyword>
<dbReference type="InterPro" id="IPR015899">
    <property type="entry name" value="UDP-GalPyranose_mutase_C"/>
</dbReference>
<dbReference type="GO" id="GO:0050660">
    <property type="term" value="F:flavin adenine dinucleotide binding"/>
    <property type="evidence" value="ECO:0007669"/>
    <property type="project" value="TreeGrafter"/>
</dbReference>
<proteinExistence type="inferred from homology"/>
<dbReference type="Pfam" id="PF03275">
    <property type="entry name" value="GLF"/>
    <property type="match status" value="1"/>
</dbReference>
<dbReference type="Proteomes" id="UP000463470">
    <property type="component" value="Unassembled WGS sequence"/>
</dbReference>
<dbReference type="PANTHER" id="PTHR21197">
    <property type="entry name" value="UDP-GALACTOPYRANOSE MUTASE"/>
    <property type="match status" value="1"/>
</dbReference>
<evidence type="ECO:0000313" key="8">
    <source>
        <dbReference type="Proteomes" id="UP000463470"/>
    </source>
</evidence>
<gene>
    <name evidence="7" type="primary">glf</name>
    <name evidence="7" type="ORF">GTO91_06955</name>
</gene>
<dbReference type="GO" id="GO:0005829">
    <property type="term" value="C:cytosol"/>
    <property type="evidence" value="ECO:0007669"/>
    <property type="project" value="TreeGrafter"/>
</dbReference>
<comment type="caution">
    <text evidence="7">The sequence shown here is derived from an EMBL/GenBank/DDBJ whole genome shotgun (WGS) entry which is preliminary data.</text>
</comment>
<sequence length="361" mass="42410">MFDYLIVGAGLAGCTLAERLANERGAQVLLVEKRSHIAGNAYDCYDDKGVLIHRYGAHLFHTNDRDVFLYLSRFTDWHHYLHRVLTWVDGQLLPFPINLDTLNQLYSLSLTADTMREFLNSRREQREAVNSEDVIVSQVGRELYEKFFDRYTRKQWGIPASDLEPEVCARIPVRFNRDGRYFADTYQGIPKQGYTRMVERMIDHPKIKLMLNTDFAEIKDVIPFRRLIFTGPIDEYFGYALGRLPYRSLRFEFEQVHQEYFQPACVVNYPNEFDFTRIIEIKHATGQRCPVTTIVREYPAGEGEPYYPVPARKNRERYEQYAQAAAQLSDVYFVGRLGQYRYLNMDQVVREALNLYERLGP</sequence>
<evidence type="ECO:0000256" key="5">
    <source>
        <dbReference type="ARBA" id="ARBA00023235"/>
    </source>
</evidence>
<evidence type="ECO:0000256" key="2">
    <source>
        <dbReference type="ARBA" id="ARBA00009321"/>
    </source>
</evidence>
<name>A0A845KZE5_9FIRM</name>
<comment type="similarity">
    <text evidence="2">Belongs to the UDP-galactopyranose/dTDP-fucopyranose mutase family.</text>
</comment>
<accession>A0A845KZE5</accession>
<evidence type="ECO:0000313" key="7">
    <source>
        <dbReference type="EMBL" id="MZP29442.1"/>
    </source>
</evidence>
<dbReference type="PANTHER" id="PTHR21197:SF0">
    <property type="entry name" value="UDP-GALACTOPYRANOSE MUTASE"/>
    <property type="match status" value="1"/>
</dbReference>
<evidence type="ECO:0000259" key="6">
    <source>
        <dbReference type="Pfam" id="PF03275"/>
    </source>
</evidence>
<dbReference type="EC" id="5.4.99.9" evidence="7"/>
<evidence type="ECO:0000256" key="1">
    <source>
        <dbReference type="ARBA" id="ARBA00001974"/>
    </source>
</evidence>
<dbReference type="NCBIfam" id="TIGR00031">
    <property type="entry name" value="UDP-GALP_mutase"/>
    <property type="match status" value="1"/>
</dbReference>
<feature type="domain" description="UDP-galactopyranose mutase C-terminal" evidence="6">
    <location>
        <begin position="146"/>
        <end position="342"/>
    </location>
</feature>
<evidence type="ECO:0000256" key="4">
    <source>
        <dbReference type="ARBA" id="ARBA00022827"/>
    </source>
</evidence>
<dbReference type="GO" id="GO:0008767">
    <property type="term" value="F:UDP-galactopyranose mutase activity"/>
    <property type="evidence" value="ECO:0007669"/>
    <property type="project" value="UniProtKB-EC"/>
</dbReference>
<dbReference type="InterPro" id="IPR004379">
    <property type="entry name" value="UDP-GALP_mutase"/>
</dbReference>
<dbReference type="EMBL" id="WXEY01000005">
    <property type="protein sequence ID" value="MZP29442.1"/>
    <property type="molecule type" value="Genomic_DNA"/>
</dbReference>
<dbReference type="AlphaFoldDB" id="A0A845KZE5"/>
<dbReference type="Pfam" id="PF13450">
    <property type="entry name" value="NAD_binding_8"/>
    <property type="match status" value="1"/>
</dbReference>
<evidence type="ECO:0000256" key="3">
    <source>
        <dbReference type="ARBA" id="ARBA00022630"/>
    </source>
</evidence>
<dbReference type="SUPFAM" id="SSF54373">
    <property type="entry name" value="FAD-linked reductases, C-terminal domain"/>
    <property type="match status" value="1"/>
</dbReference>
<comment type="cofactor">
    <cofactor evidence="1">
        <name>FAD</name>
        <dbReference type="ChEBI" id="CHEBI:57692"/>
    </cofactor>
</comment>
<protein>
    <submittedName>
        <fullName evidence="7">UDP-galactopyranose mutase</fullName>
        <ecNumber evidence="7">5.4.99.9</ecNumber>
    </submittedName>
</protein>
<keyword evidence="3" id="KW-0285">Flavoprotein</keyword>
<organism evidence="7 8">
    <name type="scientific">Heliomicrobium undosum</name>
    <dbReference type="NCBI Taxonomy" id="121734"/>
    <lineage>
        <taxon>Bacteria</taxon>
        <taxon>Bacillati</taxon>
        <taxon>Bacillota</taxon>
        <taxon>Clostridia</taxon>
        <taxon>Eubacteriales</taxon>
        <taxon>Heliobacteriaceae</taxon>
        <taxon>Heliomicrobium</taxon>
    </lineage>
</organism>
<reference evidence="7 8" key="1">
    <citation type="submission" date="2020-01" db="EMBL/GenBank/DDBJ databases">
        <title>Whole-genome sequence of Heliobacterium undosum DSM 13378.</title>
        <authorList>
            <person name="Kyndt J.A."/>
            <person name="Meyer T.E."/>
        </authorList>
    </citation>
    <scope>NUCLEOTIDE SEQUENCE [LARGE SCALE GENOMIC DNA]</scope>
    <source>
        <strain evidence="7 8">DSM 13378</strain>
    </source>
</reference>
<dbReference type="Gene3D" id="3.40.50.720">
    <property type="entry name" value="NAD(P)-binding Rossmann-like Domain"/>
    <property type="match status" value="3"/>
</dbReference>
<keyword evidence="4" id="KW-0274">FAD</keyword>
<dbReference type="SUPFAM" id="SSF51971">
    <property type="entry name" value="Nucleotide-binding domain"/>
    <property type="match status" value="1"/>
</dbReference>
<keyword evidence="5 7" id="KW-0413">Isomerase</keyword>
<dbReference type="RefSeq" id="WP_161256891.1">
    <property type="nucleotide sequence ID" value="NZ_WXEY01000005.1"/>
</dbReference>